<gene>
    <name evidence="3" type="ORF">C0V70_14015</name>
</gene>
<proteinExistence type="predicted"/>
<feature type="compositionally biased region" description="Low complexity" evidence="2">
    <location>
        <begin position="148"/>
        <end position="157"/>
    </location>
</feature>
<dbReference type="EMBL" id="CP025704">
    <property type="protein sequence ID" value="AUN99198.1"/>
    <property type="molecule type" value="Genomic_DNA"/>
</dbReference>
<keyword evidence="1" id="KW-0175">Coiled coil</keyword>
<name>A0A2K9NUM6_BACTC</name>
<sequence length="195" mass="22079">MLYTQLMKKLHAATFFFLFVLALMISGLVQARSGYEMCGAKPGLLDRLLSDAEKIRIKCIEDVYAANQEAIRKEVAELQATSEKLNAELKKVAIKVEYNMVHCSPRSGESRDPKLVAKCQELVRAQNGVISRIDELMGWNERPKPKPTDTTATITATPPCPSKQKLEEMKVARMFNRKLFQTYERCVNLGTAMYE</sequence>
<reference evidence="3 4" key="1">
    <citation type="submission" date="2018-01" db="EMBL/GenBank/DDBJ databases">
        <title>Complete genome sequence of Bacteriovorax stolpii DSM12778.</title>
        <authorList>
            <person name="Tang B."/>
            <person name="Chang J."/>
        </authorList>
    </citation>
    <scope>NUCLEOTIDE SEQUENCE [LARGE SCALE GENOMIC DNA]</scope>
    <source>
        <strain evidence="3 4">DSM 12778</strain>
    </source>
</reference>
<evidence type="ECO:0000256" key="2">
    <source>
        <dbReference type="SAM" id="MobiDB-lite"/>
    </source>
</evidence>
<keyword evidence="4" id="KW-1185">Reference proteome</keyword>
<feature type="region of interest" description="Disordered" evidence="2">
    <location>
        <begin position="139"/>
        <end position="161"/>
    </location>
</feature>
<dbReference type="KEGG" id="bsto:C0V70_14015"/>
<evidence type="ECO:0000313" key="4">
    <source>
        <dbReference type="Proteomes" id="UP000235584"/>
    </source>
</evidence>
<dbReference type="AlphaFoldDB" id="A0A2K9NUM6"/>
<dbReference type="Proteomes" id="UP000235584">
    <property type="component" value="Chromosome"/>
</dbReference>
<evidence type="ECO:0000256" key="1">
    <source>
        <dbReference type="SAM" id="Coils"/>
    </source>
</evidence>
<organism evidence="3 4">
    <name type="scientific">Bacteriovorax stolpii</name>
    <name type="common">Bdellovibrio stolpii</name>
    <dbReference type="NCBI Taxonomy" id="960"/>
    <lineage>
        <taxon>Bacteria</taxon>
        <taxon>Pseudomonadati</taxon>
        <taxon>Bdellovibrionota</taxon>
        <taxon>Bacteriovoracia</taxon>
        <taxon>Bacteriovoracales</taxon>
        <taxon>Bacteriovoracaceae</taxon>
        <taxon>Bacteriovorax</taxon>
    </lineage>
</organism>
<accession>A0A2K9NUM6</accession>
<protein>
    <submittedName>
        <fullName evidence="3">Uncharacterized protein</fullName>
    </submittedName>
</protein>
<evidence type="ECO:0000313" key="3">
    <source>
        <dbReference type="EMBL" id="AUN99198.1"/>
    </source>
</evidence>
<feature type="coiled-coil region" evidence="1">
    <location>
        <begin position="68"/>
        <end position="95"/>
    </location>
</feature>